<comment type="caution">
    <text evidence="3">The sequence shown here is derived from an EMBL/GenBank/DDBJ whole genome shotgun (WGS) entry which is preliminary data.</text>
</comment>
<dbReference type="AlphaFoldDB" id="A0A9Q3UQC6"/>
<comment type="similarity">
    <text evidence="1">Belongs to the UPF0065 (bug) family.</text>
</comment>
<protein>
    <submittedName>
        <fullName evidence="3">Tripartite tricarboxylate transporter substrate binding protein</fullName>
    </submittedName>
</protein>
<dbReference type="Proteomes" id="UP001108027">
    <property type="component" value="Unassembled WGS sequence"/>
</dbReference>
<evidence type="ECO:0000256" key="2">
    <source>
        <dbReference type="SAM" id="SignalP"/>
    </source>
</evidence>
<accession>A0A9Q3UQC6</accession>
<dbReference type="SUPFAM" id="SSF53850">
    <property type="entry name" value="Periplasmic binding protein-like II"/>
    <property type="match status" value="1"/>
</dbReference>
<evidence type="ECO:0000256" key="1">
    <source>
        <dbReference type="ARBA" id="ARBA00006987"/>
    </source>
</evidence>
<dbReference type="PIRSF" id="PIRSF017082">
    <property type="entry name" value="YflP"/>
    <property type="match status" value="1"/>
</dbReference>
<dbReference type="InterPro" id="IPR005064">
    <property type="entry name" value="BUG"/>
</dbReference>
<feature type="signal peptide" evidence="2">
    <location>
        <begin position="1"/>
        <end position="22"/>
    </location>
</feature>
<name>A0A9Q3UQC6_9GAMM</name>
<dbReference type="CDD" id="cd07012">
    <property type="entry name" value="PBP2_Bug_TTT"/>
    <property type="match status" value="1"/>
</dbReference>
<gene>
    <name evidence="3" type="ORF">LL252_11250</name>
</gene>
<dbReference type="PANTHER" id="PTHR42928:SF5">
    <property type="entry name" value="BLR1237 PROTEIN"/>
    <property type="match status" value="1"/>
</dbReference>
<dbReference type="Gene3D" id="3.40.190.150">
    <property type="entry name" value="Bordetella uptake gene, domain 1"/>
    <property type="match status" value="1"/>
</dbReference>
<dbReference type="InterPro" id="IPR042100">
    <property type="entry name" value="Bug_dom1"/>
</dbReference>
<evidence type="ECO:0000313" key="3">
    <source>
        <dbReference type="EMBL" id="MCC4309148.1"/>
    </source>
</evidence>
<proteinExistence type="inferred from homology"/>
<dbReference type="PANTHER" id="PTHR42928">
    <property type="entry name" value="TRICARBOXYLATE-BINDING PROTEIN"/>
    <property type="match status" value="1"/>
</dbReference>
<dbReference type="EMBL" id="JAJGNA010000012">
    <property type="protein sequence ID" value="MCC4309148.1"/>
    <property type="molecule type" value="Genomic_DNA"/>
</dbReference>
<evidence type="ECO:0000313" key="4">
    <source>
        <dbReference type="Proteomes" id="UP001108027"/>
    </source>
</evidence>
<dbReference type="Gene3D" id="3.40.190.10">
    <property type="entry name" value="Periplasmic binding protein-like II"/>
    <property type="match status" value="1"/>
</dbReference>
<dbReference type="RefSeq" id="WP_228234080.1">
    <property type="nucleotide sequence ID" value="NZ_JAJGNA010000012.1"/>
</dbReference>
<organism evidence="3 4">
    <name type="scientific">Alloalcanivorax marinus</name>
    <dbReference type="NCBI Taxonomy" id="1177169"/>
    <lineage>
        <taxon>Bacteria</taxon>
        <taxon>Pseudomonadati</taxon>
        <taxon>Pseudomonadota</taxon>
        <taxon>Gammaproteobacteria</taxon>
        <taxon>Oceanospirillales</taxon>
        <taxon>Alcanivoracaceae</taxon>
        <taxon>Alloalcanivorax</taxon>
    </lineage>
</organism>
<keyword evidence="4" id="KW-1185">Reference proteome</keyword>
<keyword evidence="2" id="KW-0732">Signal</keyword>
<dbReference type="Pfam" id="PF03401">
    <property type="entry name" value="TctC"/>
    <property type="match status" value="1"/>
</dbReference>
<sequence>MRLFQRLTTLLMLLCLGVGAQAADWPTKPVHLVVPYPPGGNVDLAARIVADGLEKEFGQPFVVENRPGAGGMIAASYVVKSDADGYTLFVAPNGPVLFSPMLFRKDNYYWKDDFAPIGSISFVPLVLQTNPELGMESAEQLFKYAQEHPGELAMASPGAGTQNHLISEMMQRLLKTEWLTVHYKGNAPATTDLLGGRVDFNFDQLTVAKQYVTSGKLTALAVTSPERLAALPDVPTLKELGYEDAVSETFTGLFAPAGTPDKIINQLNQALEKILADPAVVAKFETAGAEARAMSVPDFQSFLQKEYDRWGTLIRGANIHR</sequence>
<feature type="chain" id="PRO_5040478245" evidence="2">
    <location>
        <begin position="23"/>
        <end position="321"/>
    </location>
</feature>
<reference evidence="3" key="1">
    <citation type="submission" date="2021-10" db="EMBL/GenBank/DDBJ databases">
        <title>The diversity and Nitrogen Metabolism of Culturable Nitrate-Utilizing Bacteria Within the Oxygen Minimum Zone of the Changjiang (Yangtze River)Estuary.</title>
        <authorList>
            <person name="Zhang D."/>
            <person name="Zheng J."/>
            <person name="Liu S."/>
            <person name="He W."/>
        </authorList>
    </citation>
    <scope>NUCLEOTIDE SEQUENCE</scope>
    <source>
        <strain evidence="3">FXH-223</strain>
    </source>
</reference>